<protein>
    <recommendedName>
        <fullName evidence="1">Amidohydrolase 3 domain-containing protein</fullName>
    </recommendedName>
</protein>
<sequence length="141" mass="15576">MQTIVQQADLLLVNGKIATLNAQRPFVSSLAIKDGRFLVVGNERETLEYKGNQTQVIDLQGRTVIPGLNDSHIHVIRGGLNYTMELRWDGVPSLADALRMLKEQAQRTPPPQWVRVIGGWNQFSVRGTADADAGGNQRGRS</sequence>
<keyword evidence="3" id="KW-1185">Reference proteome</keyword>
<evidence type="ECO:0000313" key="3">
    <source>
        <dbReference type="Proteomes" id="UP000635565"/>
    </source>
</evidence>
<accession>A0ABQ3VA71</accession>
<name>A0ABQ3VA71_9CHLR</name>
<dbReference type="SUPFAM" id="SSF51338">
    <property type="entry name" value="Composite domain of metallo-dependent hydrolases"/>
    <property type="match status" value="1"/>
</dbReference>
<dbReference type="Gene3D" id="3.10.310.70">
    <property type="match status" value="1"/>
</dbReference>
<evidence type="ECO:0000259" key="1">
    <source>
        <dbReference type="Pfam" id="PF07969"/>
    </source>
</evidence>
<proteinExistence type="predicted"/>
<dbReference type="PANTHER" id="PTHR22642:SF21">
    <property type="entry name" value="PERIPLASMIC PROTEIN"/>
    <property type="match status" value="1"/>
</dbReference>
<gene>
    <name evidence="2" type="ORF">KSZ_06800</name>
</gene>
<dbReference type="InterPro" id="IPR013108">
    <property type="entry name" value="Amidohydro_3"/>
</dbReference>
<dbReference type="Gene3D" id="3.20.20.140">
    <property type="entry name" value="Metal-dependent hydrolases"/>
    <property type="match status" value="1"/>
</dbReference>
<dbReference type="EMBL" id="BNJJ01000002">
    <property type="protein sequence ID" value="GHO82674.1"/>
    <property type="molecule type" value="Genomic_DNA"/>
</dbReference>
<dbReference type="Gene3D" id="2.30.40.10">
    <property type="entry name" value="Urease, subunit C, domain 1"/>
    <property type="match status" value="1"/>
</dbReference>
<feature type="domain" description="Amidohydrolase 3" evidence="1">
    <location>
        <begin position="55"/>
        <end position="131"/>
    </location>
</feature>
<organism evidence="2 3">
    <name type="scientific">Dictyobacter formicarum</name>
    <dbReference type="NCBI Taxonomy" id="2778368"/>
    <lineage>
        <taxon>Bacteria</taxon>
        <taxon>Bacillati</taxon>
        <taxon>Chloroflexota</taxon>
        <taxon>Ktedonobacteria</taxon>
        <taxon>Ktedonobacterales</taxon>
        <taxon>Dictyobacteraceae</taxon>
        <taxon>Dictyobacter</taxon>
    </lineage>
</organism>
<dbReference type="InterPro" id="IPR011059">
    <property type="entry name" value="Metal-dep_hydrolase_composite"/>
</dbReference>
<reference evidence="2 3" key="1">
    <citation type="journal article" date="2021" name="Int. J. Syst. Evol. Microbiol.">
        <title>Reticulibacter mediterranei gen. nov., sp. nov., within the new family Reticulibacteraceae fam. nov., and Ktedonospora formicarum gen. nov., sp. nov., Ktedonobacter robiniae sp. nov., Dictyobacter formicarum sp. nov. and Dictyobacter arantiisoli sp. nov., belonging to the class Ktedonobacteria.</title>
        <authorList>
            <person name="Yabe S."/>
            <person name="Zheng Y."/>
            <person name="Wang C.M."/>
            <person name="Sakai Y."/>
            <person name="Abe K."/>
            <person name="Yokota A."/>
            <person name="Donadio S."/>
            <person name="Cavaletti L."/>
            <person name="Monciardini P."/>
        </authorList>
    </citation>
    <scope>NUCLEOTIDE SEQUENCE [LARGE SCALE GENOMIC DNA]</scope>
    <source>
        <strain evidence="2 3">SOSP1-9</strain>
    </source>
</reference>
<dbReference type="Proteomes" id="UP000635565">
    <property type="component" value="Unassembled WGS sequence"/>
</dbReference>
<comment type="caution">
    <text evidence="2">The sequence shown here is derived from an EMBL/GenBank/DDBJ whole genome shotgun (WGS) entry which is preliminary data.</text>
</comment>
<dbReference type="PANTHER" id="PTHR22642">
    <property type="entry name" value="IMIDAZOLONEPROPIONASE"/>
    <property type="match status" value="1"/>
</dbReference>
<dbReference type="Pfam" id="PF07969">
    <property type="entry name" value="Amidohydro_3"/>
    <property type="match status" value="1"/>
</dbReference>
<evidence type="ECO:0000313" key="2">
    <source>
        <dbReference type="EMBL" id="GHO82674.1"/>
    </source>
</evidence>